<accession>W6NAP6</accession>
<name>W6NAP6_HAECO</name>
<organism evidence="1">
    <name type="scientific">Haemonchus contortus</name>
    <name type="common">Barber pole worm</name>
    <dbReference type="NCBI Taxonomy" id="6289"/>
    <lineage>
        <taxon>Eukaryota</taxon>
        <taxon>Metazoa</taxon>
        <taxon>Ecdysozoa</taxon>
        <taxon>Nematoda</taxon>
        <taxon>Chromadorea</taxon>
        <taxon>Rhabditida</taxon>
        <taxon>Rhabditina</taxon>
        <taxon>Rhabditomorpha</taxon>
        <taxon>Strongyloidea</taxon>
        <taxon>Trichostrongylidae</taxon>
        <taxon>Haemonchus</taxon>
    </lineage>
</organism>
<protein>
    <submittedName>
        <fullName evidence="1">Uncharacterized protein</fullName>
    </submittedName>
</protein>
<gene>
    <name evidence="1" type="ORF">HCOI_00626400</name>
</gene>
<sequence>MVYIHKEDGTVTFNGFEKKFDIISSTTYFVGCLIYALVRPNDLYNVGILLHASDECADDRKDDVFIRRYDYGHMVENNFINVLLDKRRHGQHSAVFSLVALFRSP</sequence>
<dbReference type="AlphaFoldDB" id="W6NAP6"/>
<evidence type="ECO:0000313" key="1">
    <source>
        <dbReference type="EMBL" id="CDL94106.1"/>
    </source>
</evidence>
<comment type="caution">
    <text evidence="1">The sequence shown here is derived from an EMBL/GenBank/DDBJ whole genome shotgun (WGS) entry which is preliminary data.</text>
</comment>
<reference evidence="1" key="2">
    <citation type="submission" date="2013-05" db="EMBL/GenBank/DDBJ databases">
        <title>The genome and transcriptome of Haemonchus contortus: a key model parasite for drug and vaccine discovery.</title>
        <authorList>
            <person name="Laing R."/>
            <person name="Kikuchi T."/>
            <person name="Martinelli A."/>
            <person name="Tsai I.J."/>
            <person name="Beech R.N."/>
            <person name="Redman E."/>
            <person name="Holroyd N."/>
            <person name="Bartley D.J."/>
            <person name="Beasley H."/>
            <person name="Britton C."/>
            <person name="Curran D."/>
            <person name="Devaney E."/>
            <person name="Gilabert A."/>
            <person name="Jackson F."/>
            <person name="Hunt M."/>
            <person name="Johnston S."/>
            <person name="Kryukov I."/>
            <person name="Li K."/>
            <person name="Morrison A.A."/>
            <person name="Reid A.J."/>
            <person name="Sargison N."/>
            <person name="Saunders G."/>
            <person name="Wasmuth J.D."/>
            <person name="Wolstenholme A."/>
            <person name="Berriman M."/>
            <person name="Gilleard J.S."/>
            <person name="Cotton J.A."/>
        </authorList>
    </citation>
    <scope>NUCLEOTIDE SEQUENCE [LARGE SCALE GENOMIC DNA]</scope>
    <source>
        <strain evidence="1">ISE/inbred ISE</strain>
    </source>
</reference>
<reference evidence="1" key="1">
    <citation type="submission" date="2013-03" db="EMBL/GenBank/DDBJ databases">
        <authorList>
            <person name="Aslett M."/>
        </authorList>
    </citation>
    <scope>NUCLEOTIDE SEQUENCE [LARGE SCALE GENOMIC DNA]</scope>
    <source>
        <strain evidence="1">ISE/inbred ISE</strain>
    </source>
</reference>
<dbReference type="EMBL" id="CAVP010055124">
    <property type="protein sequence ID" value="CDL94106.1"/>
    <property type="molecule type" value="Genomic_DNA"/>
</dbReference>
<proteinExistence type="predicted"/>